<keyword evidence="6" id="KW-0862">Zinc</keyword>
<evidence type="ECO:0000259" key="12">
    <source>
        <dbReference type="PROSITE" id="PS51819"/>
    </source>
</evidence>
<dbReference type="SUPFAM" id="SSF54593">
    <property type="entry name" value="Glyoxalase/Bleomycin resistance protein/Dihydroxybiphenyl dioxygenase"/>
    <property type="match status" value="1"/>
</dbReference>
<dbReference type="PANTHER" id="PTHR10374">
    <property type="entry name" value="LACTOYLGLUTATHIONE LYASE GLYOXALASE I"/>
    <property type="match status" value="1"/>
</dbReference>
<dbReference type="InterPro" id="IPR018146">
    <property type="entry name" value="Glyoxalase_1_CS"/>
</dbReference>
<name>A0ABN8LB99_9CNID</name>
<dbReference type="CDD" id="cd07233">
    <property type="entry name" value="GlxI_Zn"/>
    <property type="match status" value="1"/>
</dbReference>
<dbReference type="Proteomes" id="UP001159427">
    <property type="component" value="Unassembled WGS sequence"/>
</dbReference>
<evidence type="ECO:0000256" key="4">
    <source>
        <dbReference type="ARBA" id="ARBA00012081"/>
    </source>
</evidence>
<dbReference type="InterPro" id="IPR029068">
    <property type="entry name" value="Glyas_Bleomycin-R_OHBP_Dase"/>
</dbReference>
<dbReference type="PANTHER" id="PTHR10374:SF30">
    <property type="entry name" value="LACTOYLGLUTATHIONE LYASE"/>
    <property type="match status" value="1"/>
</dbReference>
<dbReference type="Gene3D" id="3.10.180.10">
    <property type="entry name" value="2,3-Dihydroxybiphenyl 1,2-Dioxygenase, domain 1"/>
    <property type="match status" value="1"/>
</dbReference>
<evidence type="ECO:0000256" key="11">
    <source>
        <dbReference type="ARBA" id="ARBA00033298"/>
    </source>
</evidence>
<dbReference type="InterPro" id="IPR037523">
    <property type="entry name" value="VOC_core"/>
</dbReference>
<proteinExistence type="inferred from homology"/>
<comment type="similarity">
    <text evidence="3">Belongs to the glyoxalase I family.</text>
</comment>
<organism evidence="13 14">
    <name type="scientific">Porites evermanni</name>
    <dbReference type="NCBI Taxonomy" id="104178"/>
    <lineage>
        <taxon>Eukaryota</taxon>
        <taxon>Metazoa</taxon>
        <taxon>Cnidaria</taxon>
        <taxon>Anthozoa</taxon>
        <taxon>Hexacorallia</taxon>
        <taxon>Scleractinia</taxon>
        <taxon>Fungiina</taxon>
        <taxon>Poritidae</taxon>
        <taxon>Porites</taxon>
    </lineage>
</organism>
<dbReference type="NCBIfam" id="TIGR00068">
    <property type="entry name" value="glyox_I"/>
    <property type="match status" value="1"/>
</dbReference>
<evidence type="ECO:0000256" key="10">
    <source>
        <dbReference type="ARBA" id="ARBA00032460"/>
    </source>
</evidence>
<evidence type="ECO:0000256" key="5">
    <source>
        <dbReference type="ARBA" id="ARBA00022723"/>
    </source>
</evidence>
<evidence type="ECO:0000256" key="2">
    <source>
        <dbReference type="ARBA" id="ARBA00005008"/>
    </source>
</evidence>
<dbReference type="PROSITE" id="PS51819">
    <property type="entry name" value="VOC"/>
    <property type="match status" value="1"/>
</dbReference>
<feature type="domain" description="VOC" evidence="12">
    <location>
        <begin position="23"/>
        <end position="169"/>
    </location>
</feature>
<dbReference type="EC" id="4.4.1.5" evidence="4"/>
<dbReference type="InterPro" id="IPR004360">
    <property type="entry name" value="Glyas_Fos-R_dOase_dom"/>
</dbReference>
<evidence type="ECO:0000313" key="14">
    <source>
        <dbReference type="Proteomes" id="UP001159427"/>
    </source>
</evidence>
<evidence type="ECO:0000313" key="13">
    <source>
        <dbReference type="EMBL" id="CAH3014356.1"/>
    </source>
</evidence>
<comment type="cofactor">
    <cofactor evidence="1">
        <name>Zn(2+)</name>
        <dbReference type="ChEBI" id="CHEBI:29105"/>
    </cofactor>
</comment>
<evidence type="ECO:0000256" key="9">
    <source>
        <dbReference type="ARBA" id="ARBA00030892"/>
    </source>
</evidence>
<evidence type="ECO:0000256" key="3">
    <source>
        <dbReference type="ARBA" id="ARBA00010363"/>
    </source>
</evidence>
<dbReference type="PROSITE" id="PS00934">
    <property type="entry name" value="GLYOXALASE_I_1"/>
    <property type="match status" value="1"/>
</dbReference>
<keyword evidence="14" id="KW-1185">Reference proteome</keyword>
<reference evidence="13 14" key="1">
    <citation type="submission" date="2022-05" db="EMBL/GenBank/DDBJ databases">
        <authorList>
            <consortium name="Genoscope - CEA"/>
            <person name="William W."/>
        </authorList>
    </citation>
    <scope>NUCLEOTIDE SEQUENCE [LARGE SCALE GENOMIC DNA]</scope>
</reference>
<gene>
    <name evidence="13" type="ORF">PEVE_00043689</name>
</gene>
<evidence type="ECO:0000256" key="6">
    <source>
        <dbReference type="ARBA" id="ARBA00022833"/>
    </source>
</evidence>
<evidence type="ECO:0000256" key="8">
    <source>
        <dbReference type="ARBA" id="ARBA00030291"/>
    </source>
</evidence>
<evidence type="ECO:0000256" key="1">
    <source>
        <dbReference type="ARBA" id="ARBA00001947"/>
    </source>
</evidence>
<dbReference type="Pfam" id="PF00903">
    <property type="entry name" value="Glyoxalase"/>
    <property type="match status" value="1"/>
</dbReference>
<comment type="pathway">
    <text evidence="2">Secondary metabolite metabolism; methylglyoxal degradation; (R)-lactate from methylglyoxal: step 1/2.</text>
</comment>
<keyword evidence="5" id="KW-0479">Metal-binding</keyword>
<accession>A0ABN8LB99</accession>
<evidence type="ECO:0000256" key="7">
    <source>
        <dbReference type="ARBA" id="ARBA00023239"/>
    </source>
</evidence>
<sequence>MALSDADVASSLAEPDPSTKDFIFQQTMLRVKDPKASLDFYTRVMGMRLLKKLHFHEMKFSLYFLGFVDAASIPSDEDERTKWLCAQKATLELTHNWGSESDDAVKYHDGNSEPKGFGHIGFVVPDVDKACERFEKMEVKFVKKPNNGKIKGIAFVQDPDGYWIELLNGENLLKASKEWCS</sequence>
<dbReference type="InterPro" id="IPR004361">
    <property type="entry name" value="Glyoxalase_1"/>
</dbReference>
<comment type="caution">
    <text evidence="13">The sequence shown here is derived from an EMBL/GenBank/DDBJ whole genome shotgun (WGS) entry which is preliminary data.</text>
</comment>
<keyword evidence="7" id="KW-0456">Lyase</keyword>
<dbReference type="EMBL" id="CALNXI010000009">
    <property type="protein sequence ID" value="CAH3014356.1"/>
    <property type="molecule type" value="Genomic_DNA"/>
</dbReference>
<protein>
    <recommendedName>
        <fullName evidence="4">lactoylglutathione lyase</fullName>
        <ecNumber evidence="4">4.4.1.5</ecNumber>
    </recommendedName>
    <alternativeName>
        <fullName evidence="9">Aldoketomutase</fullName>
    </alternativeName>
    <alternativeName>
        <fullName evidence="8">Ketone-aldehyde mutase</fullName>
    </alternativeName>
    <alternativeName>
        <fullName evidence="10">Methylglyoxalase</fullName>
    </alternativeName>
    <alternativeName>
        <fullName evidence="11">S-D-lactoylglutathione methylglyoxal lyase</fullName>
    </alternativeName>
</protein>